<dbReference type="EMBL" id="GBXM01035588">
    <property type="protein sequence ID" value="JAH72989.1"/>
    <property type="molecule type" value="Transcribed_RNA"/>
</dbReference>
<evidence type="ECO:0000313" key="1">
    <source>
        <dbReference type="EMBL" id="JAH72989.1"/>
    </source>
</evidence>
<reference evidence="1" key="1">
    <citation type="submission" date="2014-11" db="EMBL/GenBank/DDBJ databases">
        <authorList>
            <person name="Amaro Gonzalez C."/>
        </authorList>
    </citation>
    <scope>NUCLEOTIDE SEQUENCE</scope>
</reference>
<proteinExistence type="predicted"/>
<sequence length="24" mass="2847">MYKVLLKCNLQTLAAYIHISEFTF</sequence>
<name>A0A0E9V4E1_ANGAN</name>
<accession>A0A0E9V4E1</accession>
<dbReference type="AlphaFoldDB" id="A0A0E9V4E1"/>
<organism evidence="1">
    <name type="scientific">Anguilla anguilla</name>
    <name type="common">European freshwater eel</name>
    <name type="synonym">Muraena anguilla</name>
    <dbReference type="NCBI Taxonomy" id="7936"/>
    <lineage>
        <taxon>Eukaryota</taxon>
        <taxon>Metazoa</taxon>
        <taxon>Chordata</taxon>
        <taxon>Craniata</taxon>
        <taxon>Vertebrata</taxon>
        <taxon>Euteleostomi</taxon>
        <taxon>Actinopterygii</taxon>
        <taxon>Neopterygii</taxon>
        <taxon>Teleostei</taxon>
        <taxon>Anguilliformes</taxon>
        <taxon>Anguillidae</taxon>
        <taxon>Anguilla</taxon>
    </lineage>
</organism>
<protein>
    <submittedName>
        <fullName evidence="1">Uncharacterized protein</fullName>
    </submittedName>
</protein>
<reference evidence="1" key="2">
    <citation type="journal article" date="2015" name="Fish Shellfish Immunol.">
        <title>Early steps in the European eel (Anguilla anguilla)-Vibrio vulnificus interaction in the gills: Role of the RtxA13 toxin.</title>
        <authorList>
            <person name="Callol A."/>
            <person name="Pajuelo D."/>
            <person name="Ebbesson L."/>
            <person name="Teles M."/>
            <person name="MacKenzie S."/>
            <person name="Amaro C."/>
        </authorList>
    </citation>
    <scope>NUCLEOTIDE SEQUENCE</scope>
</reference>